<evidence type="ECO:0000313" key="1">
    <source>
        <dbReference type="EMBL" id="EGY14570.1"/>
    </source>
</evidence>
<sequence>MFDQADVGASWVLAGLRPPFDHKHPAGSECRERSCVVPNHLADSKTDIEGCLSSLAWPWFPRRKAQPMHPWYAVQTRSYIDSQKSKFWQLKVQKRLSRLSVDAFPEERFFVVP</sequence>
<accession>G2X6F2</accession>
<dbReference type="GeneID" id="20707197"/>
<evidence type="ECO:0000313" key="2">
    <source>
        <dbReference type="Proteomes" id="UP000001611"/>
    </source>
</evidence>
<dbReference type="AlphaFoldDB" id="G2X6F2"/>
<organism evidence="1 2">
    <name type="scientific">Verticillium dahliae (strain VdLs.17 / ATCC MYA-4575 / FGSC 10137)</name>
    <name type="common">Verticillium wilt</name>
    <dbReference type="NCBI Taxonomy" id="498257"/>
    <lineage>
        <taxon>Eukaryota</taxon>
        <taxon>Fungi</taxon>
        <taxon>Dikarya</taxon>
        <taxon>Ascomycota</taxon>
        <taxon>Pezizomycotina</taxon>
        <taxon>Sordariomycetes</taxon>
        <taxon>Hypocreomycetidae</taxon>
        <taxon>Glomerellales</taxon>
        <taxon>Plectosphaerellaceae</taxon>
        <taxon>Verticillium</taxon>
    </lineage>
</organism>
<dbReference type="KEGG" id="vda:VDAG_05734"/>
<gene>
    <name evidence="1" type="ORF">VDAG_05734</name>
</gene>
<protein>
    <submittedName>
        <fullName evidence="1">Uncharacterized protein</fullName>
    </submittedName>
</protein>
<dbReference type="RefSeq" id="XP_009653426.1">
    <property type="nucleotide sequence ID" value="XM_009655131.1"/>
</dbReference>
<dbReference type="Proteomes" id="UP000001611">
    <property type="component" value="Chromosome 4"/>
</dbReference>
<keyword evidence="2" id="KW-1185">Reference proteome</keyword>
<dbReference type="InParanoid" id="G2X6F2"/>
<dbReference type="HOGENOM" id="CLU_2135434_0_0_1"/>
<reference evidence="1 2" key="1">
    <citation type="submission" date="2008-03" db="EMBL/GenBank/DDBJ databases">
        <title>The Genome Sequence of Verticillium dahliae VdLs.17.</title>
        <authorList>
            <consortium name="The Broad Institute Genome Sequencing Platform"/>
            <person name="Ma L.-J.J."/>
            <person name="Klosterman S.J."/>
            <person name="Subbarao K."/>
            <person name="Dobinson K."/>
            <person name="Veronese P."/>
            <person name="Kang S."/>
            <person name="Gold S.E."/>
            <person name="Young S."/>
            <person name="Jaffe D."/>
            <person name="Gnerre S."/>
            <person name="Berlin A."/>
            <person name="Heiman D."/>
            <person name="Hepburn T."/>
            <person name="Sykes S."/>
            <person name="Alvarado L."/>
            <person name="Kodira C.D."/>
            <person name="Lander E."/>
            <person name="Galagan J."/>
            <person name="Nusbaum C."/>
            <person name="Birren B."/>
        </authorList>
    </citation>
    <scope>NUCLEOTIDE SEQUENCE [LARGE SCALE GENOMIC DNA]</scope>
    <source>
        <strain evidence="2">VdLs.17 / ATCC MYA-4575 / FGSC 10137</strain>
    </source>
</reference>
<name>G2X6F2_VERDV</name>
<proteinExistence type="predicted"/>
<dbReference type="EMBL" id="DS572705">
    <property type="protein sequence ID" value="EGY14570.1"/>
    <property type="molecule type" value="Genomic_DNA"/>
</dbReference>